<dbReference type="GO" id="GO:0030692">
    <property type="term" value="C:Noc4p-Nop14p complex"/>
    <property type="evidence" value="ECO:0007669"/>
    <property type="project" value="TreeGrafter"/>
</dbReference>
<evidence type="ECO:0000256" key="7">
    <source>
        <dbReference type="SAM" id="MobiDB-lite"/>
    </source>
</evidence>
<dbReference type="InterPro" id="IPR007276">
    <property type="entry name" value="Nop14"/>
</dbReference>
<evidence type="ECO:0000256" key="3">
    <source>
        <dbReference type="ARBA" id="ARBA00022517"/>
    </source>
</evidence>
<feature type="compositionally biased region" description="Gly residues" evidence="7">
    <location>
        <begin position="378"/>
        <end position="390"/>
    </location>
</feature>
<dbReference type="AlphaFoldDB" id="A0A0C3SBV0"/>
<keyword evidence="4" id="KW-0698">rRNA processing</keyword>
<feature type="compositionally biased region" description="Acidic residues" evidence="7">
    <location>
        <begin position="393"/>
        <end position="444"/>
    </location>
</feature>
<evidence type="ECO:0000256" key="2">
    <source>
        <dbReference type="ARBA" id="ARBA00007466"/>
    </source>
</evidence>
<evidence type="ECO:0000256" key="1">
    <source>
        <dbReference type="ARBA" id="ARBA00004604"/>
    </source>
</evidence>
<feature type="compositionally biased region" description="Low complexity" evidence="7">
    <location>
        <begin position="1"/>
        <end position="21"/>
    </location>
</feature>
<feature type="region of interest" description="Disordered" evidence="7">
    <location>
        <begin position="155"/>
        <end position="452"/>
    </location>
</feature>
<feature type="region of interest" description="Disordered" evidence="7">
    <location>
        <begin position="1"/>
        <end position="44"/>
    </location>
</feature>
<feature type="compositionally biased region" description="Acidic residues" evidence="7">
    <location>
        <begin position="196"/>
        <end position="207"/>
    </location>
</feature>
<dbReference type="Proteomes" id="UP000053257">
    <property type="component" value="Unassembled WGS sequence"/>
</dbReference>
<feature type="compositionally biased region" description="Basic and acidic residues" evidence="7">
    <location>
        <begin position="32"/>
        <end position="44"/>
    </location>
</feature>
<comment type="subcellular location">
    <subcellularLocation>
        <location evidence="1">Nucleus</location>
        <location evidence="1">Nucleolus</location>
    </subcellularLocation>
</comment>
<dbReference type="EMBL" id="KN840455">
    <property type="protein sequence ID" value="KIP10347.1"/>
    <property type="molecule type" value="Genomic_DNA"/>
</dbReference>
<evidence type="ECO:0000256" key="5">
    <source>
        <dbReference type="ARBA" id="ARBA00023242"/>
    </source>
</evidence>
<keyword evidence="9" id="KW-1185">Reference proteome</keyword>
<evidence type="ECO:0008006" key="10">
    <source>
        <dbReference type="Google" id="ProtNLM"/>
    </source>
</evidence>
<dbReference type="Pfam" id="PF04147">
    <property type="entry name" value="Nop14"/>
    <property type="match status" value="1"/>
</dbReference>
<feature type="compositionally biased region" description="Basic and acidic residues" evidence="7">
    <location>
        <begin position="888"/>
        <end position="903"/>
    </location>
</feature>
<evidence type="ECO:0000313" key="9">
    <source>
        <dbReference type="Proteomes" id="UP000053257"/>
    </source>
</evidence>
<feature type="compositionally biased region" description="Acidic residues" evidence="7">
    <location>
        <begin position="365"/>
        <end position="377"/>
    </location>
</feature>
<gene>
    <name evidence="8" type="ORF">PHLGIDRAFT_125555</name>
</gene>
<evidence type="ECO:0000256" key="4">
    <source>
        <dbReference type="ARBA" id="ARBA00022552"/>
    </source>
</evidence>
<feature type="region of interest" description="Disordered" evidence="7">
    <location>
        <begin position="884"/>
        <end position="911"/>
    </location>
</feature>
<comment type="function">
    <text evidence="6">Involved in nucleolar processing of pre-18S ribosomal RNA. Has a role in the nuclear export of 40S pre-ribosomal subunit to the cytoplasm.</text>
</comment>
<dbReference type="OrthoDB" id="441771at2759"/>
<evidence type="ECO:0000256" key="6">
    <source>
        <dbReference type="ARBA" id="ARBA00024695"/>
    </source>
</evidence>
<reference evidence="8 9" key="1">
    <citation type="journal article" date="2014" name="PLoS Genet.">
        <title>Analysis of the Phlebiopsis gigantea genome, transcriptome and secretome provides insight into its pioneer colonization strategies of wood.</title>
        <authorList>
            <person name="Hori C."/>
            <person name="Ishida T."/>
            <person name="Igarashi K."/>
            <person name="Samejima M."/>
            <person name="Suzuki H."/>
            <person name="Master E."/>
            <person name="Ferreira P."/>
            <person name="Ruiz-Duenas F.J."/>
            <person name="Held B."/>
            <person name="Canessa P."/>
            <person name="Larrondo L.F."/>
            <person name="Schmoll M."/>
            <person name="Druzhinina I.S."/>
            <person name="Kubicek C.P."/>
            <person name="Gaskell J.A."/>
            <person name="Kersten P."/>
            <person name="St John F."/>
            <person name="Glasner J."/>
            <person name="Sabat G."/>
            <person name="Splinter BonDurant S."/>
            <person name="Syed K."/>
            <person name="Yadav J."/>
            <person name="Mgbeahuruike A.C."/>
            <person name="Kovalchuk A."/>
            <person name="Asiegbu F.O."/>
            <person name="Lackner G."/>
            <person name="Hoffmeister D."/>
            <person name="Rencoret J."/>
            <person name="Gutierrez A."/>
            <person name="Sun H."/>
            <person name="Lindquist E."/>
            <person name="Barry K."/>
            <person name="Riley R."/>
            <person name="Grigoriev I.V."/>
            <person name="Henrissat B."/>
            <person name="Kues U."/>
            <person name="Berka R.M."/>
            <person name="Martinez A.T."/>
            <person name="Covert S.F."/>
            <person name="Blanchette R.A."/>
            <person name="Cullen D."/>
        </authorList>
    </citation>
    <scope>NUCLEOTIDE SEQUENCE [LARGE SCALE GENOMIC DNA]</scope>
    <source>
        <strain evidence="8 9">11061_1 CR5-6</strain>
    </source>
</reference>
<dbReference type="PANTHER" id="PTHR23183">
    <property type="entry name" value="NOP14"/>
    <property type="match status" value="1"/>
</dbReference>
<feature type="region of interest" description="Disordered" evidence="7">
    <location>
        <begin position="129"/>
        <end position="148"/>
    </location>
</feature>
<dbReference type="STRING" id="745531.A0A0C3SBV0"/>
<dbReference type="HOGENOM" id="CLU_008874_0_0_1"/>
<feature type="compositionally biased region" description="Basic and acidic residues" evidence="7">
    <location>
        <begin position="289"/>
        <end position="344"/>
    </location>
</feature>
<proteinExistence type="inferred from homology"/>
<name>A0A0C3SBV0_PHLG1</name>
<dbReference type="GO" id="GO:0030490">
    <property type="term" value="P:maturation of SSU-rRNA"/>
    <property type="evidence" value="ECO:0007669"/>
    <property type="project" value="TreeGrafter"/>
</dbReference>
<accession>A0A0C3SBV0</accession>
<feature type="compositionally biased region" description="Basic and acidic residues" evidence="7">
    <location>
        <begin position="208"/>
        <end position="230"/>
    </location>
</feature>
<keyword evidence="3" id="KW-0690">Ribosome biogenesis</keyword>
<protein>
    <recommendedName>
        <fullName evidence="10">Nop14-like protein</fullName>
    </recommendedName>
</protein>
<keyword evidence="5" id="KW-0539">Nucleus</keyword>
<sequence length="911" mass="103070">MAKGSQLSQLKSALSQAGLAKQPQNGKKRKRTPLDEKEKERKAAKLKEIQQKMNPFDTKVTKLKHDVGGRKIAGVVGRPAQSKQAGIEQRKKTLLKEFEERDRTGGIVDRRFGENDPSMSLEERMLERFTRERQRSSKGAAFNLDDEDELTHYGQSLSKLDDFDNVGLGLDDEEEEEGGAGQIDSRTVQRSHFGGFEEDEEEDEEGEPERKKSKAEVMAEVMAKSKEHKYARQAQQEEDEHLRHELDQELDSLRSLLYAPDPSTAPQVGENGGEAEKRVSAPLAAVPTQDKEQDQEYDQFVRELAFDKRAKPKDRTKTEEELALEEKEALEKAERQRLRRMRGDEESDSEAEDGRKGKKRQTGGDDLDDDFMDEDEGWGLGTGLGAGAGENDGSIEDEGEEEEEDGDEEASESAEDEDASDEQDEGMISESEAEDAGEEGEEEALVSIAKKAKKKSSATKKKELPYTFPCPITHDEFLDIIEDVDDSDLPTVVKRIRAIHHPSLAEDNKFKLQNLTGVLLEHILYVTSPPSPRFTVLSPLIPHLYALTKQYPIQAANHFVSKLNLMQKNLKRGLSHGVTEYDSKTWPGLSELSFLRVVGLIWPTSDLNHHVASPARLLMGSYLGLCRVRTLQDITSGLFICTLFLQYEQLSKRLVPEAINFLINSLLHLAPNRFEDEASLPGSFPAPDFKSVRCIGLVLSKKSKKYELQKPDLPKLLGNDMAEDQAKVDLLGLAVDLLGQYADLYKSLEAFVELYEPVSTLLNGIKRDALPTTLSTKFGNLEETIERLLKFSRQSRRPLALQAHKPIPIPTYVPRFEHTTSNYLRNRDPDHERNETSKLKAQYKQERKGAIRELRKDARFLAAEQQKKEKEKDRAYNMRMKRVLGSLEGERAEEKAMEKEKLRDKKRAGRK</sequence>
<comment type="similarity">
    <text evidence="2">Belongs to the NOP14 family.</text>
</comment>
<evidence type="ECO:0000313" key="8">
    <source>
        <dbReference type="EMBL" id="KIP10347.1"/>
    </source>
</evidence>
<organism evidence="8 9">
    <name type="scientific">Phlebiopsis gigantea (strain 11061_1 CR5-6)</name>
    <name type="common">White-rot fungus</name>
    <name type="synonym">Peniophora gigantea</name>
    <dbReference type="NCBI Taxonomy" id="745531"/>
    <lineage>
        <taxon>Eukaryota</taxon>
        <taxon>Fungi</taxon>
        <taxon>Dikarya</taxon>
        <taxon>Basidiomycota</taxon>
        <taxon>Agaricomycotina</taxon>
        <taxon>Agaricomycetes</taxon>
        <taxon>Polyporales</taxon>
        <taxon>Phanerochaetaceae</taxon>
        <taxon>Phlebiopsis</taxon>
    </lineage>
</organism>
<dbReference type="GO" id="GO:0032040">
    <property type="term" value="C:small-subunit processome"/>
    <property type="evidence" value="ECO:0007669"/>
    <property type="project" value="InterPro"/>
</dbReference>
<dbReference type="PANTHER" id="PTHR23183:SF0">
    <property type="entry name" value="NUCLEOLAR PROTEIN 14"/>
    <property type="match status" value="1"/>
</dbReference>